<dbReference type="InterPro" id="IPR036695">
    <property type="entry name" value="Arg-tRNA-synth_N_sf"/>
</dbReference>
<dbReference type="InterPro" id="IPR001412">
    <property type="entry name" value="aa-tRNA-synth_I_CS"/>
</dbReference>
<evidence type="ECO:0000259" key="7">
    <source>
        <dbReference type="SMART" id="SM01016"/>
    </source>
</evidence>
<dbReference type="InterPro" id="IPR001278">
    <property type="entry name" value="Arg-tRNA-ligase"/>
</dbReference>
<gene>
    <name evidence="8" type="primary">argS_2</name>
    <name evidence="8" type="ORF">NCTC9381_02258</name>
</gene>
<dbReference type="EMBL" id="UGSO01000001">
    <property type="protein sequence ID" value="SUB16354.1"/>
    <property type="molecule type" value="Genomic_DNA"/>
</dbReference>
<name>A0A379AEP9_ENTAG</name>
<dbReference type="SUPFAM" id="SSF55190">
    <property type="entry name" value="Arginyl-tRNA synthetase (ArgRS), N-terminal 'additional' domain"/>
    <property type="match status" value="1"/>
</dbReference>
<dbReference type="InterPro" id="IPR005148">
    <property type="entry name" value="Arg-tRNA-synth_N"/>
</dbReference>
<evidence type="ECO:0000256" key="5">
    <source>
        <dbReference type="ARBA" id="ARBA00023146"/>
    </source>
</evidence>
<dbReference type="FunFam" id="3.30.1360.70:FF:000001">
    <property type="entry name" value="Arginine--tRNA ligase"/>
    <property type="match status" value="1"/>
</dbReference>
<dbReference type="GO" id="GO:0005737">
    <property type="term" value="C:cytoplasm"/>
    <property type="evidence" value="ECO:0007669"/>
    <property type="project" value="InterPro"/>
</dbReference>
<feature type="domain" description="Arginyl tRNA synthetase N-terminal" evidence="7">
    <location>
        <begin position="1"/>
        <end position="87"/>
    </location>
</feature>
<keyword evidence="4 6" id="KW-0067">ATP-binding</keyword>
<keyword evidence="5 6" id="KW-0030">Aminoacyl-tRNA synthetase</keyword>
<dbReference type="Gene3D" id="3.40.50.620">
    <property type="entry name" value="HUPs"/>
    <property type="match status" value="1"/>
</dbReference>
<dbReference type="Pfam" id="PF03485">
    <property type="entry name" value="Arg_tRNA_synt_N"/>
    <property type="match status" value="1"/>
</dbReference>
<dbReference type="GO" id="GO:0005524">
    <property type="term" value="F:ATP binding"/>
    <property type="evidence" value="ECO:0007669"/>
    <property type="project" value="UniProtKB-KW"/>
</dbReference>
<dbReference type="PANTHER" id="PTHR11956:SF5">
    <property type="entry name" value="ARGININE--TRNA LIGASE, CYTOPLASMIC"/>
    <property type="match status" value="1"/>
</dbReference>
<organism evidence="8 9">
    <name type="scientific">Enterobacter agglomerans</name>
    <name type="common">Erwinia herbicola</name>
    <name type="synonym">Pantoea agglomerans</name>
    <dbReference type="NCBI Taxonomy" id="549"/>
    <lineage>
        <taxon>Bacteria</taxon>
        <taxon>Pseudomonadati</taxon>
        <taxon>Pseudomonadota</taxon>
        <taxon>Gammaproteobacteria</taxon>
        <taxon>Enterobacterales</taxon>
        <taxon>Erwiniaceae</taxon>
        <taxon>Pantoea</taxon>
        <taxon>Pantoea agglomerans group</taxon>
    </lineage>
</organism>
<dbReference type="Pfam" id="PF00750">
    <property type="entry name" value="tRNA-synt_1d"/>
    <property type="match status" value="1"/>
</dbReference>
<keyword evidence="9" id="KW-1185">Reference proteome</keyword>
<comment type="similarity">
    <text evidence="6">Belongs to the class-I aminoacyl-tRNA synthetase family.</text>
</comment>
<evidence type="ECO:0000256" key="4">
    <source>
        <dbReference type="ARBA" id="ARBA00022840"/>
    </source>
</evidence>
<reference evidence="8 9" key="1">
    <citation type="submission" date="2018-06" db="EMBL/GenBank/DDBJ databases">
        <authorList>
            <consortium name="Pathogen Informatics"/>
            <person name="Doyle S."/>
        </authorList>
    </citation>
    <scope>NUCLEOTIDE SEQUENCE [LARGE SCALE GENOMIC DNA]</scope>
    <source>
        <strain evidence="8 9">NCTC9381</strain>
    </source>
</reference>
<evidence type="ECO:0000256" key="3">
    <source>
        <dbReference type="ARBA" id="ARBA00022741"/>
    </source>
</evidence>
<dbReference type="InterPro" id="IPR014729">
    <property type="entry name" value="Rossmann-like_a/b/a_fold"/>
</dbReference>
<evidence type="ECO:0000313" key="9">
    <source>
        <dbReference type="Proteomes" id="UP000254640"/>
    </source>
</evidence>
<evidence type="ECO:0000256" key="6">
    <source>
        <dbReference type="RuleBase" id="RU363038"/>
    </source>
</evidence>
<accession>A0A379AEP9</accession>
<dbReference type="Gene3D" id="3.30.1360.70">
    <property type="entry name" value="Arginyl tRNA synthetase N-terminal domain"/>
    <property type="match status" value="1"/>
</dbReference>
<dbReference type="AlphaFoldDB" id="A0A379AEP9"/>
<dbReference type="InterPro" id="IPR035684">
    <property type="entry name" value="ArgRS_core"/>
</dbReference>
<dbReference type="PRINTS" id="PR01038">
    <property type="entry name" value="TRNASYNTHARG"/>
</dbReference>
<keyword evidence="3 6" id="KW-0547">Nucleotide-binding</keyword>
<evidence type="ECO:0000256" key="1">
    <source>
        <dbReference type="ARBA" id="ARBA00020262"/>
    </source>
</evidence>
<dbReference type="GO" id="GO:0004814">
    <property type="term" value="F:arginine-tRNA ligase activity"/>
    <property type="evidence" value="ECO:0007669"/>
    <property type="project" value="InterPro"/>
</dbReference>
<dbReference type="SUPFAM" id="SSF52374">
    <property type="entry name" value="Nucleotidylyl transferase"/>
    <property type="match status" value="1"/>
</dbReference>
<dbReference type="SMART" id="SM01016">
    <property type="entry name" value="Arg_tRNA_synt_N"/>
    <property type="match status" value="1"/>
</dbReference>
<protein>
    <recommendedName>
        <fullName evidence="1">Arginine--tRNA ligase</fullName>
    </recommendedName>
</protein>
<dbReference type="GO" id="GO:0006420">
    <property type="term" value="P:arginyl-tRNA aminoacylation"/>
    <property type="evidence" value="ECO:0007669"/>
    <property type="project" value="InterPro"/>
</dbReference>
<dbReference type="PANTHER" id="PTHR11956">
    <property type="entry name" value="ARGINYL-TRNA SYNTHETASE"/>
    <property type="match status" value="1"/>
</dbReference>
<sequence length="178" mass="19170">MNIQALLSAKVSQAMVLAGAPADCEPQVRQSARVQFGDYQANGIMAVAKKLGQAPRQLAETVIQHLDLTGIASKVEIAGPGFINIFLDHNWLASHAREALRLPRLGVQLAEPQTIVVDYSAPNVAKEMHVGHVRSTIIGDAAVRTLEFLGHQVIRANHVGDWGNAVRYADRVPGKAAE</sequence>
<dbReference type="Proteomes" id="UP000254640">
    <property type="component" value="Unassembled WGS sequence"/>
</dbReference>
<keyword evidence="6" id="KW-0648">Protein biosynthesis</keyword>
<evidence type="ECO:0000313" key="8">
    <source>
        <dbReference type="EMBL" id="SUB16354.1"/>
    </source>
</evidence>
<proteinExistence type="inferred from homology"/>
<evidence type="ECO:0000256" key="2">
    <source>
        <dbReference type="ARBA" id="ARBA00022598"/>
    </source>
</evidence>
<dbReference type="PROSITE" id="PS00178">
    <property type="entry name" value="AA_TRNA_LIGASE_I"/>
    <property type="match status" value="1"/>
</dbReference>
<keyword evidence="2 6" id="KW-0436">Ligase</keyword>